<organism evidence="1">
    <name type="scientific">hydrothermal vent metagenome</name>
    <dbReference type="NCBI Taxonomy" id="652676"/>
    <lineage>
        <taxon>unclassified sequences</taxon>
        <taxon>metagenomes</taxon>
        <taxon>ecological metagenomes</taxon>
    </lineage>
</organism>
<accession>A0A3B0X3V9</accession>
<dbReference type="AlphaFoldDB" id="A0A3B0X3V9"/>
<protein>
    <submittedName>
        <fullName evidence="1">Uncharacterized protein</fullName>
    </submittedName>
</protein>
<evidence type="ECO:0000313" key="1">
    <source>
        <dbReference type="EMBL" id="VAW62985.1"/>
    </source>
</evidence>
<gene>
    <name evidence="1" type="ORF">MNBD_GAMMA09-555</name>
</gene>
<reference evidence="1" key="1">
    <citation type="submission" date="2018-06" db="EMBL/GenBank/DDBJ databases">
        <authorList>
            <person name="Zhirakovskaya E."/>
        </authorList>
    </citation>
    <scope>NUCLEOTIDE SEQUENCE</scope>
</reference>
<name>A0A3B0X3V9_9ZZZZ</name>
<dbReference type="EMBL" id="UOFI01000036">
    <property type="protein sequence ID" value="VAW62985.1"/>
    <property type="molecule type" value="Genomic_DNA"/>
</dbReference>
<sequence>MLFGCKIKAGFKCFSECFSGPAVDSTGTFKGTLCQIQIRLAWSELYSADPVPGVFSV</sequence>
<proteinExistence type="predicted"/>